<dbReference type="OMA" id="MHLENTY"/>
<feature type="compositionally biased region" description="Basic and acidic residues" evidence="4">
    <location>
        <begin position="170"/>
        <end position="185"/>
    </location>
</feature>
<dbReference type="KEGG" id="tet:TTHERM_01212840"/>
<evidence type="ECO:0000256" key="4">
    <source>
        <dbReference type="SAM" id="MobiDB-lite"/>
    </source>
</evidence>
<dbReference type="GO" id="GO:0030686">
    <property type="term" value="C:90S preribosome"/>
    <property type="evidence" value="ECO:0007669"/>
    <property type="project" value="InterPro"/>
</dbReference>
<feature type="compositionally biased region" description="Acidic residues" evidence="4">
    <location>
        <begin position="7"/>
        <end position="17"/>
    </location>
</feature>
<dbReference type="InParanoid" id="Q24G82"/>
<proteinExistence type="inferred from homology"/>
<dbReference type="OrthoDB" id="18703at2759"/>
<evidence type="ECO:0008006" key="7">
    <source>
        <dbReference type="Google" id="ProtNLM"/>
    </source>
</evidence>
<dbReference type="GO" id="GO:0005730">
    <property type="term" value="C:nucleolus"/>
    <property type="evidence" value="ECO:0007669"/>
    <property type="project" value="UniProtKB-SubCell"/>
</dbReference>
<dbReference type="GeneID" id="7844570"/>
<reference evidence="6" key="1">
    <citation type="journal article" date="2006" name="PLoS Biol.">
        <title>Macronuclear genome sequence of the ciliate Tetrahymena thermophila, a model eukaryote.</title>
        <authorList>
            <person name="Eisen J.A."/>
            <person name="Coyne R.S."/>
            <person name="Wu M."/>
            <person name="Wu D."/>
            <person name="Thiagarajan M."/>
            <person name="Wortman J.R."/>
            <person name="Badger J.H."/>
            <person name="Ren Q."/>
            <person name="Amedeo P."/>
            <person name="Jones K.M."/>
            <person name="Tallon L.J."/>
            <person name="Delcher A.L."/>
            <person name="Salzberg S.L."/>
            <person name="Silva J.C."/>
            <person name="Haas B.J."/>
            <person name="Majoros W.H."/>
            <person name="Farzad M."/>
            <person name="Carlton J.M."/>
            <person name="Smith R.K. Jr."/>
            <person name="Garg J."/>
            <person name="Pearlman R.E."/>
            <person name="Karrer K.M."/>
            <person name="Sun L."/>
            <person name="Manning G."/>
            <person name="Elde N.C."/>
            <person name="Turkewitz A.P."/>
            <person name="Asai D.J."/>
            <person name="Wilkes D.E."/>
            <person name="Wang Y."/>
            <person name="Cai H."/>
            <person name="Collins K."/>
            <person name="Stewart B.A."/>
            <person name="Lee S.R."/>
            <person name="Wilamowska K."/>
            <person name="Weinberg Z."/>
            <person name="Ruzzo W.L."/>
            <person name="Wloga D."/>
            <person name="Gaertig J."/>
            <person name="Frankel J."/>
            <person name="Tsao C.-C."/>
            <person name="Gorovsky M.A."/>
            <person name="Keeling P.J."/>
            <person name="Waller R.F."/>
            <person name="Patron N.J."/>
            <person name="Cherry J.M."/>
            <person name="Stover N.A."/>
            <person name="Krieger C.J."/>
            <person name="del Toro C."/>
            <person name="Ryder H.F."/>
            <person name="Williamson S.C."/>
            <person name="Barbeau R.A."/>
            <person name="Hamilton E.P."/>
            <person name="Orias E."/>
        </authorList>
    </citation>
    <scope>NUCLEOTIDE SEQUENCE [LARGE SCALE GENOMIC DNA]</scope>
    <source>
        <strain evidence="6">SB210</strain>
    </source>
</reference>
<gene>
    <name evidence="5" type="ORF">TTHERM_01212840</name>
</gene>
<comment type="similarity">
    <text evidence="2">Belongs to the SLX9 family.</text>
</comment>
<feature type="region of interest" description="Disordered" evidence="4">
    <location>
        <begin position="170"/>
        <end position="199"/>
    </location>
</feature>
<name>Q24G82_TETTS</name>
<feature type="compositionally biased region" description="Basic and acidic residues" evidence="4">
    <location>
        <begin position="39"/>
        <end position="63"/>
    </location>
</feature>
<dbReference type="GO" id="GO:0030688">
    <property type="term" value="C:preribosome, small subunit precursor"/>
    <property type="evidence" value="ECO:0007669"/>
    <property type="project" value="InterPro"/>
</dbReference>
<keyword evidence="3" id="KW-0539">Nucleus</keyword>
<evidence type="ECO:0000256" key="2">
    <source>
        <dbReference type="ARBA" id="ARBA00011022"/>
    </source>
</evidence>
<evidence type="ECO:0000256" key="1">
    <source>
        <dbReference type="ARBA" id="ARBA00004604"/>
    </source>
</evidence>
<dbReference type="AlphaFoldDB" id="Q24G82"/>
<feature type="region of interest" description="Disordered" evidence="4">
    <location>
        <begin position="1"/>
        <end position="71"/>
    </location>
</feature>
<protein>
    <recommendedName>
        <fullName evidence="7">Ribosome biogenesis protein SLX9</fullName>
    </recommendedName>
</protein>
<organism evidence="5 6">
    <name type="scientific">Tetrahymena thermophila (strain SB210)</name>
    <dbReference type="NCBI Taxonomy" id="312017"/>
    <lineage>
        <taxon>Eukaryota</taxon>
        <taxon>Sar</taxon>
        <taxon>Alveolata</taxon>
        <taxon>Ciliophora</taxon>
        <taxon>Intramacronucleata</taxon>
        <taxon>Oligohymenophorea</taxon>
        <taxon>Hymenostomatida</taxon>
        <taxon>Tetrahymenina</taxon>
        <taxon>Tetrahymenidae</taxon>
        <taxon>Tetrahymena</taxon>
    </lineage>
</organism>
<dbReference type="RefSeq" id="XP_001027013.1">
    <property type="nucleotide sequence ID" value="XM_001027013.1"/>
</dbReference>
<dbReference type="Proteomes" id="UP000009168">
    <property type="component" value="Unassembled WGS sequence"/>
</dbReference>
<dbReference type="GO" id="GO:0000462">
    <property type="term" value="P:maturation of SSU-rRNA from tricistronic rRNA transcript (SSU-rRNA, 5.8S rRNA, LSU-rRNA)"/>
    <property type="evidence" value="ECO:0007669"/>
    <property type="project" value="InterPro"/>
</dbReference>
<dbReference type="Pfam" id="PF15341">
    <property type="entry name" value="SLX9"/>
    <property type="match status" value="1"/>
</dbReference>
<dbReference type="EMBL" id="GG662641">
    <property type="protein sequence ID" value="EAS06771.1"/>
    <property type="molecule type" value="Genomic_DNA"/>
</dbReference>
<evidence type="ECO:0000256" key="3">
    <source>
        <dbReference type="ARBA" id="ARBA00023242"/>
    </source>
</evidence>
<comment type="subcellular location">
    <subcellularLocation>
        <location evidence="1">Nucleus</location>
        <location evidence="1">Nucleolus</location>
    </subcellularLocation>
</comment>
<sequence length="236" mass="27441">MGKIEIESDQSDNEIEVEEQKPSKKQKVALQKVKKSKIIQKEKTKNQSLQERMDTEKKNENKFKGLQKATNQQQVIRNPELYKKFIEKVESNPSLTHLVESFKGQDKSKNAATAVQKKAVLSRGQRKRAENKKKILKKNLFNEYLNKTVESKGETDIDLDALKYDLEGIEKNSKGQKTQEKKQDLTRGVSNKKKLKTSNRDIQQVQQILQFKPFLNDPLKAMKEHIQNTLKMQKKM</sequence>
<accession>Q24G82</accession>
<dbReference type="InterPro" id="IPR028160">
    <property type="entry name" value="Slx9-like"/>
</dbReference>
<dbReference type="HOGENOM" id="CLU_1177455_0_0_1"/>
<evidence type="ECO:0000313" key="5">
    <source>
        <dbReference type="EMBL" id="EAS06771.1"/>
    </source>
</evidence>
<keyword evidence="6" id="KW-1185">Reference proteome</keyword>
<feature type="compositionally biased region" description="Basic residues" evidence="4">
    <location>
        <begin position="23"/>
        <end position="38"/>
    </location>
</feature>
<evidence type="ECO:0000313" key="6">
    <source>
        <dbReference type="Proteomes" id="UP000009168"/>
    </source>
</evidence>